<accession>A0A9P4YAR4</accession>
<dbReference type="AlphaFoldDB" id="A0A9P4YAR4"/>
<evidence type="ECO:0000256" key="5">
    <source>
        <dbReference type="ARBA" id="ARBA00023002"/>
    </source>
</evidence>
<comment type="cofactor">
    <cofactor evidence="1">
        <name>FAD</name>
        <dbReference type="ChEBI" id="CHEBI:57692"/>
    </cofactor>
</comment>
<dbReference type="PANTHER" id="PTHR42973">
    <property type="entry name" value="BINDING OXIDOREDUCTASE, PUTATIVE (AFU_ORTHOLOGUE AFUA_1G17690)-RELATED"/>
    <property type="match status" value="1"/>
</dbReference>
<dbReference type="InterPro" id="IPR016167">
    <property type="entry name" value="FAD-bd_PCMH_sub1"/>
</dbReference>
<dbReference type="Gene3D" id="3.40.462.20">
    <property type="match status" value="1"/>
</dbReference>
<dbReference type="PANTHER" id="PTHR42973:SF9">
    <property type="entry name" value="FAD-BINDING PCMH-TYPE DOMAIN-CONTAINING PROTEIN-RELATED"/>
    <property type="match status" value="1"/>
</dbReference>
<keyword evidence="6" id="KW-0732">Signal</keyword>
<evidence type="ECO:0000256" key="4">
    <source>
        <dbReference type="ARBA" id="ARBA00022827"/>
    </source>
</evidence>
<dbReference type="Gene3D" id="3.30.43.10">
    <property type="entry name" value="Uridine Diphospho-n-acetylenolpyruvylglucosamine Reductase, domain 2"/>
    <property type="match status" value="1"/>
</dbReference>
<name>A0A9P4YAR4_CRYP1</name>
<dbReference type="InterPro" id="IPR016169">
    <property type="entry name" value="FAD-bd_PCMH_sub2"/>
</dbReference>
<evidence type="ECO:0000256" key="6">
    <source>
        <dbReference type="SAM" id="SignalP"/>
    </source>
</evidence>
<keyword evidence="4" id="KW-0274">FAD</keyword>
<sequence>MCPRCSIIILAALCCCFHQPSSAAAVPHVLRQVDHRFTPRAPTAGEIQLDLGPQLSNGSSIWFPGSEEFSTATSRWNIYGEPNISVVVEVATAEDVAATVQYANSIDMPFLAVNRGHGSPYTLSKLQNGIEIWLSQLNSIDIAEDGNSAVLGGGVYIEEVVHTLFEYGKVAVTGSCACVGNMGAGLGGGHGRLQGYFGLIVDNIISMDVVLWNGTQIIVNEDSYPDLFWGLRGAGHNFGIVTSFDYKIYDQPSSVWFYGLYYFNEDQLENIFNEMNRQSEATLPEEIGGVLLFYVWSATINATDPVLVLTFNYAGGATAAAPYIDPFKAFGPVASTEGQVPYDQISNVSGTGVASPLCAHGTQRMQFSCDLLTYNVTTNREMYELYRNMTLAEPSLVATSVVFESYSLQGIKAVPGNSTAYPHRGDNLIWSQVIAYDYDPGLDATAIAWGEQARQLIRDGQPPGEEFNVYVNYAFGGETLESVYGYETWRLEKLRALKKEWDPQGKFSYYMPIS</sequence>
<evidence type="ECO:0000313" key="8">
    <source>
        <dbReference type="EMBL" id="KAF3769586.1"/>
    </source>
</evidence>
<dbReference type="GO" id="GO:0016491">
    <property type="term" value="F:oxidoreductase activity"/>
    <property type="evidence" value="ECO:0007669"/>
    <property type="project" value="UniProtKB-KW"/>
</dbReference>
<evidence type="ECO:0000256" key="1">
    <source>
        <dbReference type="ARBA" id="ARBA00001974"/>
    </source>
</evidence>
<evidence type="ECO:0000259" key="7">
    <source>
        <dbReference type="PROSITE" id="PS51387"/>
    </source>
</evidence>
<dbReference type="Pfam" id="PF01565">
    <property type="entry name" value="FAD_binding_4"/>
    <property type="match status" value="1"/>
</dbReference>
<organism evidence="8 9">
    <name type="scientific">Cryphonectria parasitica (strain ATCC 38755 / EP155)</name>
    <dbReference type="NCBI Taxonomy" id="660469"/>
    <lineage>
        <taxon>Eukaryota</taxon>
        <taxon>Fungi</taxon>
        <taxon>Dikarya</taxon>
        <taxon>Ascomycota</taxon>
        <taxon>Pezizomycotina</taxon>
        <taxon>Sordariomycetes</taxon>
        <taxon>Sordariomycetidae</taxon>
        <taxon>Diaporthales</taxon>
        <taxon>Cryphonectriaceae</taxon>
        <taxon>Cryphonectria-Endothia species complex</taxon>
        <taxon>Cryphonectria</taxon>
    </lineage>
</organism>
<dbReference type="Gene3D" id="3.30.465.10">
    <property type="match status" value="1"/>
</dbReference>
<dbReference type="GO" id="GO:0071949">
    <property type="term" value="F:FAD binding"/>
    <property type="evidence" value="ECO:0007669"/>
    <property type="project" value="InterPro"/>
</dbReference>
<comment type="caution">
    <text evidence="8">The sequence shown here is derived from an EMBL/GenBank/DDBJ whole genome shotgun (WGS) entry which is preliminary data.</text>
</comment>
<dbReference type="InterPro" id="IPR016166">
    <property type="entry name" value="FAD-bd_PCMH"/>
</dbReference>
<feature type="chain" id="PRO_5040280522" evidence="6">
    <location>
        <begin position="24"/>
        <end position="514"/>
    </location>
</feature>
<dbReference type="InterPro" id="IPR006094">
    <property type="entry name" value="Oxid_FAD_bind_N"/>
</dbReference>
<dbReference type="PROSITE" id="PS51387">
    <property type="entry name" value="FAD_PCMH"/>
    <property type="match status" value="1"/>
</dbReference>
<comment type="similarity">
    <text evidence="2">Belongs to the oxygen-dependent FAD-linked oxidoreductase family.</text>
</comment>
<keyword evidence="3" id="KW-0285">Flavoprotein</keyword>
<dbReference type="GeneID" id="63833445"/>
<evidence type="ECO:0000313" key="9">
    <source>
        <dbReference type="Proteomes" id="UP000803844"/>
    </source>
</evidence>
<evidence type="ECO:0000256" key="3">
    <source>
        <dbReference type="ARBA" id="ARBA00022630"/>
    </source>
</evidence>
<evidence type="ECO:0000256" key="2">
    <source>
        <dbReference type="ARBA" id="ARBA00005466"/>
    </source>
</evidence>
<dbReference type="EMBL" id="MU032344">
    <property type="protein sequence ID" value="KAF3769586.1"/>
    <property type="molecule type" value="Genomic_DNA"/>
</dbReference>
<dbReference type="Proteomes" id="UP000803844">
    <property type="component" value="Unassembled WGS sequence"/>
</dbReference>
<proteinExistence type="inferred from homology"/>
<gene>
    <name evidence="8" type="ORF">M406DRAFT_245267</name>
</gene>
<dbReference type="InterPro" id="IPR036318">
    <property type="entry name" value="FAD-bd_PCMH-like_sf"/>
</dbReference>
<feature type="domain" description="FAD-binding PCMH-type" evidence="7">
    <location>
        <begin position="79"/>
        <end position="251"/>
    </location>
</feature>
<dbReference type="SUPFAM" id="SSF56176">
    <property type="entry name" value="FAD-binding/transporter-associated domain-like"/>
    <property type="match status" value="1"/>
</dbReference>
<dbReference type="InterPro" id="IPR050416">
    <property type="entry name" value="FAD-linked_Oxidoreductase"/>
</dbReference>
<dbReference type="RefSeq" id="XP_040780547.1">
    <property type="nucleotide sequence ID" value="XM_040916316.1"/>
</dbReference>
<keyword evidence="9" id="KW-1185">Reference proteome</keyword>
<dbReference type="OrthoDB" id="415825at2759"/>
<keyword evidence="5" id="KW-0560">Oxidoreductase</keyword>
<feature type="signal peptide" evidence="6">
    <location>
        <begin position="1"/>
        <end position="23"/>
    </location>
</feature>
<protein>
    <submittedName>
        <fullName evidence="8">FAD-binding domain-containing protein</fullName>
    </submittedName>
</protein>
<reference evidence="8" key="1">
    <citation type="journal article" date="2020" name="Phytopathology">
        <title>Genome sequence of the chestnut blight fungus Cryphonectria parasitica EP155: A fundamental resource for an archetypical invasive plant pathogen.</title>
        <authorList>
            <person name="Crouch J.A."/>
            <person name="Dawe A."/>
            <person name="Aerts A."/>
            <person name="Barry K."/>
            <person name="Churchill A.C.L."/>
            <person name="Grimwood J."/>
            <person name="Hillman B."/>
            <person name="Milgroom M.G."/>
            <person name="Pangilinan J."/>
            <person name="Smith M."/>
            <person name="Salamov A."/>
            <person name="Schmutz J."/>
            <person name="Yadav J."/>
            <person name="Grigoriev I.V."/>
            <person name="Nuss D."/>
        </authorList>
    </citation>
    <scope>NUCLEOTIDE SEQUENCE</scope>
    <source>
        <strain evidence="8">EP155</strain>
    </source>
</reference>